<proteinExistence type="predicted"/>
<keyword evidence="8" id="KW-1185">Reference proteome</keyword>
<feature type="transmembrane region" description="Helical" evidence="5">
    <location>
        <begin position="185"/>
        <end position="204"/>
    </location>
</feature>
<dbReference type="InterPro" id="IPR010658">
    <property type="entry name" value="Nodulin-like"/>
</dbReference>
<dbReference type="PANTHER" id="PTHR21576">
    <property type="entry name" value="UNCHARACTERIZED NODULIN-LIKE PROTEIN"/>
    <property type="match status" value="1"/>
</dbReference>
<dbReference type="PANTHER" id="PTHR21576:SF29">
    <property type="entry name" value="NODULIN-LIKE DOMAIN-CONTAINING PROTEIN"/>
    <property type="match status" value="1"/>
</dbReference>
<feature type="transmembrane region" description="Helical" evidence="5">
    <location>
        <begin position="430"/>
        <end position="451"/>
    </location>
</feature>
<evidence type="ECO:0000313" key="9">
    <source>
        <dbReference type="RefSeq" id="XP_022964770.1"/>
    </source>
</evidence>
<organism evidence="8 9">
    <name type="scientific">Cucurbita moschata</name>
    <name type="common">Winter crookneck squash</name>
    <name type="synonym">Cucurbita pepo var. moschata</name>
    <dbReference type="NCBI Taxonomy" id="3662"/>
    <lineage>
        <taxon>Eukaryota</taxon>
        <taxon>Viridiplantae</taxon>
        <taxon>Streptophyta</taxon>
        <taxon>Embryophyta</taxon>
        <taxon>Tracheophyta</taxon>
        <taxon>Spermatophyta</taxon>
        <taxon>Magnoliopsida</taxon>
        <taxon>eudicotyledons</taxon>
        <taxon>Gunneridae</taxon>
        <taxon>Pentapetalae</taxon>
        <taxon>rosids</taxon>
        <taxon>fabids</taxon>
        <taxon>Cucurbitales</taxon>
        <taxon>Cucurbitaceae</taxon>
        <taxon>Cucurbiteae</taxon>
        <taxon>Cucurbita</taxon>
    </lineage>
</organism>
<evidence type="ECO:0000256" key="5">
    <source>
        <dbReference type="SAM" id="Phobius"/>
    </source>
</evidence>
<dbReference type="GO" id="GO:0016020">
    <property type="term" value="C:membrane"/>
    <property type="evidence" value="ECO:0007669"/>
    <property type="project" value="UniProtKB-SubCell"/>
</dbReference>
<keyword evidence="2 5" id="KW-0812">Transmembrane</keyword>
<comment type="subcellular location">
    <subcellularLocation>
        <location evidence="1">Membrane</location>
        <topology evidence="1">Multi-pass membrane protein</topology>
    </subcellularLocation>
</comment>
<accession>A0A6J1HLS1</accession>
<dbReference type="GeneID" id="111464770"/>
<dbReference type="Proteomes" id="UP000504609">
    <property type="component" value="Unplaced"/>
</dbReference>
<feature type="transmembrane region" description="Helical" evidence="5">
    <location>
        <begin position="21"/>
        <end position="40"/>
    </location>
</feature>
<protein>
    <submittedName>
        <fullName evidence="9">Protein NUCLEAR FUSION DEFECTIVE 4-like</fullName>
    </submittedName>
</protein>
<feature type="transmembrane region" description="Helical" evidence="5">
    <location>
        <begin position="366"/>
        <end position="385"/>
    </location>
</feature>
<feature type="transmembrane region" description="Helical" evidence="5">
    <location>
        <begin position="336"/>
        <end position="354"/>
    </location>
</feature>
<dbReference type="SUPFAM" id="SSF103473">
    <property type="entry name" value="MFS general substrate transporter"/>
    <property type="match status" value="1"/>
</dbReference>
<feature type="transmembrane region" description="Helical" evidence="5">
    <location>
        <begin position="150"/>
        <end position="173"/>
    </location>
</feature>
<feature type="domain" description="Nodulin-like" evidence="6">
    <location>
        <begin position="20"/>
        <end position="265"/>
    </location>
</feature>
<dbReference type="KEGG" id="cmos:111464770"/>
<sequence>MGNKGGSEAWAFIKQVVAGRWFSVFAGLIMMIGNGTTYVFPTYSKVIKTQFDYSQTQINTLGFAKDLGSNIGIIAGLLAEVTPTWVLFIIGAFQNFTGFFLIWLSITARIAKPKFWQMFILVCFGTNSSNWANTAIMVTSVRNFPDRRGIILGLLKGYVGIGGAIISQLYLAIYGHNDPSNLVLLFAWLPSLLILILFPSIRPIRIRKHPDELKVFYQLLYVSILLAIFILFLTIAQKQVVFSQAGYVGGASFVVCLLCVPILIACREELLLYKLNKETAAPSVALSMLHQNPPTLPTSADSEIPEISPSCCPNIWNKPERGEDFTILQAVFSKDMALICLATFSGCGSSLAAIDNLGQVGESLGYSQRAIGILVSWVSIFNFFGRVFSGFISETLMTKYKLPRPLTFAFAFLITCVGQLFIAYPFPGSLYLAAIIIGFGFGAQNPMLFAVISEMFGLKRYSTLFNCGQLAAPFGSYILNVDVVGKLYDMEALRERKQIAGKGLTCTGAHCFGGSFTVLAAATLFGAVVMFVLAYQTREFYKRDVYKNFNEEIWIPQTEMEFYRLDNKKNIED</sequence>
<feature type="transmembrane region" description="Helical" evidence="5">
    <location>
        <begin position="216"/>
        <end position="235"/>
    </location>
</feature>
<evidence type="ECO:0000256" key="3">
    <source>
        <dbReference type="ARBA" id="ARBA00022989"/>
    </source>
</evidence>
<dbReference type="RefSeq" id="XP_022964770.1">
    <property type="nucleotide sequence ID" value="XM_023109002.1"/>
</dbReference>
<feature type="domain" description="NFD4 C-terminal" evidence="7">
    <location>
        <begin position="343"/>
        <end position="541"/>
    </location>
</feature>
<feature type="transmembrane region" description="Helical" evidence="5">
    <location>
        <begin position="512"/>
        <end position="535"/>
    </location>
</feature>
<keyword evidence="3 5" id="KW-1133">Transmembrane helix</keyword>
<feature type="transmembrane region" description="Helical" evidence="5">
    <location>
        <begin position="85"/>
        <end position="106"/>
    </location>
</feature>
<reference evidence="9" key="1">
    <citation type="submission" date="2025-08" db="UniProtKB">
        <authorList>
            <consortium name="RefSeq"/>
        </authorList>
    </citation>
    <scope>IDENTIFICATION</scope>
    <source>
        <tissue evidence="9">Young leaves</tissue>
    </source>
</reference>
<feature type="transmembrane region" description="Helical" evidence="5">
    <location>
        <begin position="247"/>
        <end position="266"/>
    </location>
</feature>
<feature type="transmembrane region" description="Helical" evidence="5">
    <location>
        <begin position="406"/>
        <end position="424"/>
    </location>
</feature>
<name>A0A6J1HLS1_CUCMO</name>
<evidence type="ECO:0000256" key="4">
    <source>
        <dbReference type="ARBA" id="ARBA00023136"/>
    </source>
</evidence>
<dbReference type="Pfam" id="PF06813">
    <property type="entry name" value="Nodulin-like"/>
    <property type="match status" value="1"/>
</dbReference>
<dbReference type="AlphaFoldDB" id="A0A6J1HLS1"/>
<evidence type="ECO:0000313" key="8">
    <source>
        <dbReference type="Proteomes" id="UP000504609"/>
    </source>
</evidence>
<evidence type="ECO:0000256" key="2">
    <source>
        <dbReference type="ARBA" id="ARBA00022692"/>
    </source>
</evidence>
<evidence type="ECO:0000259" key="6">
    <source>
        <dbReference type="Pfam" id="PF06813"/>
    </source>
</evidence>
<dbReference type="InterPro" id="IPR056555">
    <property type="entry name" value="NFD4_C"/>
</dbReference>
<dbReference type="Gene3D" id="1.20.1250.20">
    <property type="entry name" value="MFS general substrate transporter like domains"/>
    <property type="match status" value="2"/>
</dbReference>
<dbReference type="Pfam" id="PF23262">
    <property type="entry name" value="NFD4_C"/>
    <property type="match status" value="1"/>
</dbReference>
<evidence type="ECO:0000259" key="7">
    <source>
        <dbReference type="Pfam" id="PF23262"/>
    </source>
</evidence>
<gene>
    <name evidence="9" type="primary">LOC111464770</name>
</gene>
<dbReference type="InterPro" id="IPR036259">
    <property type="entry name" value="MFS_trans_sf"/>
</dbReference>
<keyword evidence="4 5" id="KW-0472">Membrane</keyword>
<evidence type="ECO:0000256" key="1">
    <source>
        <dbReference type="ARBA" id="ARBA00004141"/>
    </source>
</evidence>